<dbReference type="Pfam" id="PF17555">
    <property type="entry name" value="TssN"/>
    <property type="match status" value="1"/>
</dbReference>
<keyword evidence="1" id="KW-0812">Transmembrane</keyword>
<keyword evidence="3" id="KW-1185">Reference proteome</keyword>
<dbReference type="RefSeq" id="WP_089861398.1">
    <property type="nucleotide sequence ID" value="NZ_FNDW01000016.1"/>
</dbReference>
<reference evidence="3" key="1">
    <citation type="submission" date="2016-10" db="EMBL/GenBank/DDBJ databases">
        <authorList>
            <person name="Varghese N."/>
            <person name="Submissions S."/>
        </authorList>
    </citation>
    <scope>NUCLEOTIDE SEQUENCE [LARGE SCALE GENOMIC DNA]</scope>
    <source>
        <strain evidence="3">DSM 17071</strain>
    </source>
</reference>
<keyword evidence="1" id="KW-1133">Transmembrane helix</keyword>
<feature type="transmembrane region" description="Helical" evidence="1">
    <location>
        <begin position="109"/>
        <end position="129"/>
    </location>
</feature>
<accession>A0A1G8P2G4</accession>
<feature type="transmembrane region" description="Helical" evidence="1">
    <location>
        <begin position="135"/>
        <end position="157"/>
    </location>
</feature>
<evidence type="ECO:0000313" key="3">
    <source>
        <dbReference type="Proteomes" id="UP000198869"/>
    </source>
</evidence>
<keyword evidence="1" id="KW-0472">Membrane</keyword>
<feature type="transmembrane region" description="Helical" evidence="1">
    <location>
        <begin position="42"/>
        <end position="63"/>
    </location>
</feature>
<proteinExistence type="predicted"/>
<evidence type="ECO:0000256" key="1">
    <source>
        <dbReference type="SAM" id="Phobius"/>
    </source>
</evidence>
<feature type="transmembrane region" description="Helical" evidence="1">
    <location>
        <begin position="12"/>
        <end position="30"/>
    </location>
</feature>
<evidence type="ECO:0008006" key="4">
    <source>
        <dbReference type="Google" id="ProtNLM"/>
    </source>
</evidence>
<organism evidence="2 3">
    <name type="scientific">Chryseobacterium taeanense</name>
    <dbReference type="NCBI Taxonomy" id="311334"/>
    <lineage>
        <taxon>Bacteria</taxon>
        <taxon>Pseudomonadati</taxon>
        <taxon>Bacteroidota</taxon>
        <taxon>Flavobacteriia</taxon>
        <taxon>Flavobacteriales</taxon>
        <taxon>Weeksellaceae</taxon>
        <taxon>Chryseobacterium group</taxon>
        <taxon>Chryseobacterium</taxon>
    </lineage>
</organism>
<protein>
    <recommendedName>
        <fullName evidence="4">TssN family type VI secretion system protein</fullName>
    </recommendedName>
</protein>
<name>A0A1G8P2G4_9FLAO</name>
<dbReference type="InterPro" id="IPR035177">
    <property type="entry name" value="TssN"/>
</dbReference>
<dbReference type="STRING" id="311334.SAMN05421846_11645"/>
<dbReference type="EMBL" id="FNDW01000016">
    <property type="protein sequence ID" value="SDI86679.1"/>
    <property type="molecule type" value="Genomic_DNA"/>
</dbReference>
<dbReference type="AlphaFoldDB" id="A0A1G8P2G4"/>
<sequence length="304" mass="35597">MEISSVKGIFLRYILMPLFAVIMMVILGIIRRNKPAIKIKTIIIYVLLCSLCLAIPGIFGFAGNLFNPYWYLIAQIIYIILGIIHVNLSDRYFKKHFSSLTKSILFESILSITCVGFGGYLFYLIFNWMSRGTGYPIMAATSILAFLVPLVFHYCYIQLISIPVDIYKTWRYSPDQRLPDFEGADFDRLMVLNVELNKNLEDANRFRIKAKTLPTGVTFGDWFYRVVDDYNHKNPNSVIHLSDQDKEPYYWIFYTKKSFFSFRKYIDFEQDITENRIAENDVVICKRVIQHEEEGVRRTQSHTV</sequence>
<dbReference type="Proteomes" id="UP000198869">
    <property type="component" value="Unassembled WGS sequence"/>
</dbReference>
<feature type="transmembrane region" description="Helical" evidence="1">
    <location>
        <begin position="69"/>
        <end position="88"/>
    </location>
</feature>
<dbReference type="OrthoDB" id="1024052at2"/>
<gene>
    <name evidence="2" type="ORF">SAMN05421846_11645</name>
</gene>
<evidence type="ECO:0000313" key="2">
    <source>
        <dbReference type="EMBL" id="SDI86679.1"/>
    </source>
</evidence>